<dbReference type="GO" id="GO:0008270">
    <property type="term" value="F:zinc ion binding"/>
    <property type="evidence" value="ECO:0007669"/>
    <property type="project" value="UniProtKB-KW"/>
</dbReference>
<protein>
    <submittedName>
        <fullName evidence="7">Predicted protein</fullName>
    </submittedName>
</protein>
<feature type="region of interest" description="Disordered" evidence="5">
    <location>
        <begin position="271"/>
        <end position="291"/>
    </location>
</feature>
<evidence type="ECO:0000256" key="1">
    <source>
        <dbReference type="ARBA" id="ARBA00022723"/>
    </source>
</evidence>
<evidence type="ECO:0000256" key="2">
    <source>
        <dbReference type="ARBA" id="ARBA00022771"/>
    </source>
</evidence>
<sequence length="592" mass="67858">MPRVETDNYWMPPEGWAGHAAPTPKPVPSRDRRRVSEGKTVELHSLKARPELNGRFGVVQSHVAETGRWAVLLGVLEGEEGSSDQEVVTVKSENLEAWDEAGAWMFNNNANKLTDVYRRLIDATRLRVYDIWTRTGEQVGALSEQYEGGDNGLLHFFRVVNEAKPRGRWNGGFLPRWWSKKHTYECARYSYSSSKDKDCVFNVNLSSPTTCSEIQEDYGDGAKALLHMREYIEAFYPPGCEESLPNVLKDEDFRDVYQWCTGSRSSSGRFVWKDEDESERETEAEEDDVDEEELKSKFTLTDERRRQMKLNHRVCTLCEKLPRGQKNTAYKCARCQVEYYCSRACQKRDWANHKVQCLNISGETDPQWLILLKEWGWAFPEDIKAMDLHHELLCLIKTARETSVKMEMGEKMGMLKALFVASGIVYNVAQAQRLVEYVLMKKKKYSLLIKALRMSGGPTTPLPTGLRTGKEIDKPFSKAGSFLSDLAGFGCGSEDPRVALWEAKECGLVNEFVALELIVSYDINLVPRTAEMLRLLKDGERSAAFCAREAKLMKRQIEESKPGHWSRFVRTVKSIRESNYEWYVRNPITKPQ</sequence>
<dbReference type="Proteomes" id="UP000001876">
    <property type="component" value="Unassembled WGS sequence"/>
</dbReference>
<feature type="region of interest" description="Disordered" evidence="5">
    <location>
        <begin position="1"/>
        <end position="37"/>
    </location>
</feature>
<dbReference type="Pfam" id="PF01753">
    <property type="entry name" value="zf-MYND"/>
    <property type="match status" value="1"/>
</dbReference>
<dbReference type="EMBL" id="GG663738">
    <property type="protein sequence ID" value="EEH57628.1"/>
    <property type="molecule type" value="Genomic_DNA"/>
</dbReference>
<dbReference type="PROSITE" id="PS50865">
    <property type="entry name" value="ZF_MYND_2"/>
    <property type="match status" value="1"/>
</dbReference>
<proteinExistence type="predicted"/>
<evidence type="ECO:0000256" key="4">
    <source>
        <dbReference type="PROSITE-ProRule" id="PRU00134"/>
    </source>
</evidence>
<dbReference type="Gene3D" id="6.10.140.2220">
    <property type="match status" value="1"/>
</dbReference>
<evidence type="ECO:0000259" key="6">
    <source>
        <dbReference type="PROSITE" id="PS50865"/>
    </source>
</evidence>
<evidence type="ECO:0000256" key="5">
    <source>
        <dbReference type="SAM" id="MobiDB-lite"/>
    </source>
</evidence>
<feature type="compositionally biased region" description="Basic and acidic residues" evidence="5">
    <location>
        <begin position="28"/>
        <end position="37"/>
    </location>
</feature>
<dbReference type="OrthoDB" id="540581at2759"/>
<evidence type="ECO:0000313" key="7">
    <source>
        <dbReference type="EMBL" id="EEH57628.1"/>
    </source>
</evidence>
<keyword evidence="8" id="KW-1185">Reference proteome</keyword>
<dbReference type="SUPFAM" id="SSF144232">
    <property type="entry name" value="HIT/MYND zinc finger-like"/>
    <property type="match status" value="1"/>
</dbReference>
<dbReference type="GeneID" id="9683482"/>
<dbReference type="KEGG" id="mpp:MICPUCDRAFT_57117"/>
<dbReference type="RefSeq" id="XP_003057677.1">
    <property type="nucleotide sequence ID" value="XM_003057631.1"/>
</dbReference>
<keyword evidence="1" id="KW-0479">Metal-binding</keyword>
<keyword evidence="3" id="KW-0862">Zinc</keyword>
<name>C1MQ09_MICPC</name>
<reference evidence="7 8" key="1">
    <citation type="journal article" date="2009" name="Science">
        <title>Green evolution and dynamic adaptations revealed by genomes of the marine picoeukaryotes Micromonas.</title>
        <authorList>
            <person name="Worden A.Z."/>
            <person name="Lee J.H."/>
            <person name="Mock T."/>
            <person name="Rouze P."/>
            <person name="Simmons M.P."/>
            <person name="Aerts A.L."/>
            <person name="Allen A.E."/>
            <person name="Cuvelier M.L."/>
            <person name="Derelle E."/>
            <person name="Everett M.V."/>
            <person name="Foulon E."/>
            <person name="Grimwood J."/>
            <person name="Gundlach H."/>
            <person name="Henrissat B."/>
            <person name="Napoli C."/>
            <person name="McDonald S.M."/>
            <person name="Parker M.S."/>
            <person name="Rombauts S."/>
            <person name="Salamov A."/>
            <person name="Von Dassow P."/>
            <person name="Badger J.H."/>
            <person name="Coutinho P.M."/>
            <person name="Demir E."/>
            <person name="Dubchak I."/>
            <person name="Gentemann C."/>
            <person name="Eikrem W."/>
            <person name="Gready J.E."/>
            <person name="John U."/>
            <person name="Lanier W."/>
            <person name="Lindquist E.A."/>
            <person name="Lucas S."/>
            <person name="Mayer K.F."/>
            <person name="Moreau H."/>
            <person name="Not F."/>
            <person name="Otillar R."/>
            <person name="Panaud O."/>
            <person name="Pangilinan J."/>
            <person name="Paulsen I."/>
            <person name="Piegu B."/>
            <person name="Poliakov A."/>
            <person name="Robbens S."/>
            <person name="Schmutz J."/>
            <person name="Toulza E."/>
            <person name="Wyss T."/>
            <person name="Zelensky A."/>
            <person name="Zhou K."/>
            <person name="Armbrust E.V."/>
            <person name="Bhattacharya D."/>
            <person name="Goodenough U.W."/>
            <person name="Van de Peer Y."/>
            <person name="Grigoriev I.V."/>
        </authorList>
    </citation>
    <scope>NUCLEOTIDE SEQUENCE [LARGE SCALE GENOMIC DNA]</scope>
    <source>
        <strain evidence="7 8">CCMP1545</strain>
    </source>
</reference>
<evidence type="ECO:0000313" key="8">
    <source>
        <dbReference type="Proteomes" id="UP000001876"/>
    </source>
</evidence>
<dbReference type="InterPro" id="IPR002893">
    <property type="entry name" value="Znf_MYND"/>
</dbReference>
<feature type="compositionally biased region" description="Acidic residues" evidence="5">
    <location>
        <begin position="274"/>
        <end position="291"/>
    </location>
</feature>
<organism evidence="8">
    <name type="scientific">Micromonas pusilla (strain CCMP1545)</name>
    <name type="common">Picoplanktonic green alga</name>
    <dbReference type="NCBI Taxonomy" id="564608"/>
    <lineage>
        <taxon>Eukaryota</taxon>
        <taxon>Viridiplantae</taxon>
        <taxon>Chlorophyta</taxon>
        <taxon>Mamiellophyceae</taxon>
        <taxon>Mamiellales</taxon>
        <taxon>Mamiellaceae</taxon>
        <taxon>Micromonas</taxon>
    </lineage>
</organism>
<evidence type="ECO:0000256" key="3">
    <source>
        <dbReference type="ARBA" id="ARBA00022833"/>
    </source>
</evidence>
<accession>C1MQ09</accession>
<feature type="domain" description="MYND-type" evidence="6">
    <location>
        <begin position="315"/>
        <end position="357"/>
    </location>
</feature>
<dbReference type="AlphaFoldDB" id="C1MQ09"/>
<dbReference type="STRING" id="564608.C1MQ09"/>
<keyword evidence="2 4" id="KW-0863">Zinc-finger</keyword>
<gene>
    <name evidence="7" type="ORF">MICPUCDRAFT_57117</name>
</gene>